<dbReference type="PROSITE" id="PS51819">
    <property type="entry name" value="VOC"/>
    <property type="match status" value="1"/>
</dbReference>
<dbReference type="AlphaFoldDB" id="A0A317ZGV6"/>
<protein>
    <submittedName>
        <fullName evidence="3">Glyoxalase</fullName>
    </submittedName>
</protein>
<accession>A0A317ZGV6</accession>
<keyword evidence="4" id="KW-1185">Reference proteome</keyword>
<dbReference type="SUPFAM" id="SSF54593">
    <property type="entry name" value="Glyoxalase/Bleomycin resistance protein/Dihydroxybiphenyl dioxygenase"/>
    <property type="match status" value="1"/>
</dbReference>
<proteinExistence type="predicted"/>
<dbReference type="CDD" id="cd06587">
    <property type="entry name" value="VOC"/>
    <property type="match status" value="1"/>
</dbReference>
<reference evidence="3 4" key="1">
    <citation type="submission" date="2018-05" db="EMBL/GenBank/DDBJ databases">
        <title>Coraliomargarita sinensis sp. nov., isolated from a marine solar saltern.</title>
        <authorList>
            <person name="Zhou L.Y."/>
        </authorList>
    </citation>
    <scope>NUCLEOTIDE SEQUENCE [LARGE SCALE GENOMIC DNA]</scope>
    <source>
        <strain evidence="3 4">WN38</strain>
    </source>
</reference>
<comment type="caution">
    <text evidence="3">The sequence shown here is derived from an EMBL/GenBank/DDBJ whole genome shotgun (WGS) entry which is preliminary data.</text>
</comment>
<feature type="domain" description="VOC" evidence="2">
    <location>
        <begin position="4"/>
        <end position="113"/>
    </location>
</feature>
<dbReference type="InParanoid" id="A0A317ZGV6"/>
<evidence type="ECO:0000256" key="1">
    <source>
        <dbReference type="SAM" id="MobiDB-lite"/>
    </source>
</evidence>
<dbReference type="Gene3D" id="3.10.180.10">
    <property type="entry name" value="2,3-Dihydroxybiphenyl 1,2-Dioxygenase, domain 1"/>
    <property type="match status" value="1"/>
</dbReference>
<evidence type="ECO:0000313" key="4">
    <source>
        <dbReference type="Proteomes" id="UP000247099"/>
    </source>
</evidence>
<evidence type="ECO:0000313" key="3">
    <source>
        <dbReference type="EMBL" id="PXA03463.1"/>
    </source>
</evidence>
<dbReference type="RefSeq" id="WP_110131751.1">
    <property type="nucleotide sequence ID" value="NZ_QHJQ01000009.1"/>
</dbReference>
<sequence>MQVEKLKYTIWAADAERAAHFYQTVFGAEVVRKNPHIIELSVAGGLIAIHGGGEGKTTWTGLSFQVADVVAAAAEVIADGGKCEREPQPEDGEPPHLAMCEDTDGNQIMLTRARS</sequence>
<evidence type="ECO:0000259" key="2">
    <source>
        <dbReference type="PROSITE" id="PS51819"/>
    </source>
</evidence>
<dbReference type="EMBL" id="QHJQ01000009">
    <property type="protein sequence ID" value="PXA03463.1"/>
    <property type="molecule type" value="Genomic_DNA"/>
</dbReference>
<organism evidence="3 4">
    <name type="scientific">Coraliomargarita sinensis</name>
    <dbReference type="NCBI Taxonomy" id="2174842"/>
    <lineage>
        <taxon>Bacteria</taxon>
        <taxon>Pseudomonadati</taxon>
        <taxon>Verrucomicrobiota</taxon>
        <taxon>Opitutia</taxon>
        <taxon>Puniceicoccales</taxon>
        <taxon>Coraliomargaritaceae</taxon>
        <taxon>Coraliomargarita</taxon>
    </lineage>
</organism>
<dbReference type="OrthoDB" id="196397at2"/>
<gene>
    <name evidence="3" type="ORF">DDZ13_12280</name>
</gene>
<feature type="region of interest" description="Disordered" evidence="1">
    <location>
        <begin position="82"/>
        <end position="101"/>
    </location>
</feature>
<dbReference type="Proteomes" id="UP000247099">
    <property type="component" value="Unassembled WGS sequence"/>
</dbReference>
<dbReference type="InterPro" id="IPR004360">
    <property type="entry name" value="Glyas_Fos-R_dOase_dom"/>
</dbReference>
<name>A0A317ZGV6_9BACT</name>
<dbReference type="InterPro" id="IPR037523">
    <property type="entry name" value="VOC_core"/>
</dbReference>
<dbReference type="InterPro" id="IPR029068">
    <property type="entry name" value="Glyas_Bleomycin-R_OHBP_Dase"/>
</dbReference>
<dbReference type="Pfam" id="PF00903">
    <property type="entry name" value="Glyoxalase"/>
    <property type="match status" value="1"/>
</dbReference>